<evidence type="ECO:0000256" key="5">
    <source>
        <dbReference type="ARBA" id="ARBA00022989"/>
    </source>
</evidence>
<reference evidence="9 10" key="1">
    <citation type="submission" date="2020-04" db="EMBL/GenBank/DDBJ databases">
        <title>Sequencing and Assembly of C. fimi.</title>
        <authorList>
            <person name="Ramsey A.R."/>
        </authorList>
    </citation>
    <scope>NUCLEOTIDE SEQUENCE [LARGE SCALE GENOMIC DNA]</scope>
    <source>
        <strain evidence="9 10">SB</strain>
    </source>
</reference>
<feature type="compositionally biased region" description="Basic and acidic residues" evidence="8">
    <location>
        <begin position="255"/>
        <end position="277"/>
    </location>
</feature>
<dbReference type="RefSeq" id="WP_169323831.1">
    <property type="nucleotide sequence ID" value="NZ_JABCJJ010000004.1"/>
</dbReference>
<feature type="binding site" evidence="7">
    <location>
        <position position="125"/>
    </location>
    <ligand>
        <name>a 1,2-diacyl-sn-glycero-3-phospho-(1'-sn-glycerol)</name>
        <dbReference type="ChEBI" id="CHEBI:64716"/>
    </ligand>
</feature>
<feature type="transmembrane region" description="Helical" evidence="7">
    <location>
        <begin position="184"/>
        <end position="204"/>
    </location>
</feature>
<evidence type="ECO:0000313" key="10">
    <source>
        <dbReference type="Proteomes" id="UP000562124"/>
    </source>
</evidence>
<feature type="transmembrane region" description="Helical" evidence="7">
    <location>
        <begin position="152"/>
        <end position="177"/>
    </location>
</feature>
<comment type="function">
    <text evidence="7">Catalyzes the transfer of the diacylglyceryl group from phosphatidylglycerol to the sulfhydryl group of the N-terminal cysteine of a prolipoprotein, the first step in the formation of mature lipoproteins.</text>
</comment>
<protein>
    <recommendedName>
        <fullName evidence="7">Phosphatidylglycerol--prolipoprotein diacylglyceryl transferase</fullName>
        <ecNumber evidence="7">2.5.1.145</ecNumber>
    </recommendedName>
</protein>
<keyword evidence="5 7" id="KW-1133">Transmembrane helix</keyword>
<feature type="transmembrane region" description="Helical" evidence="7">
    <location>
        <begin position="77"/>
        <end position="99"/>
    </location>
</feature>
<dbReference type="GO" id="GO:0008961">
    <property type="term" value="F:phosphatidylglycerol-prolipoprotein diacylglyceryl transferase activity"/>
    <property type="evidence" value="ECO:0007669"/>
    <property type="project" value="UniProtKB-UniRule"/>
</dbReference>
<dbReference type="EMBL" id="JABCJJ010000004">
    <property type="protein sequence ID" value="NMR19493.1"/>
    <property type="molecule type" value="Genomic_DNA"/>
</dbReference>
<proteinExistence type="inferred from homology"/>
<evidence type="ECO:0000256" key="6">
    <source>
        <dbReference type="ARBA" id="ARBA00023136"/>
    </source>
</evidence>
<sequence>MRPVLFSVFGIDIQTYGVSKALAALLGAYLLGRAFDRVGLRRESAHSLVLWATVWGFVGAKVYYLLEQGGNLTVHDFGGMGFTWYGGLIGGVVAGVVVIRRHRLPLGVVAGATAVPLTLAYGVGRIGCLLAGDGTYGRPSSLPWAMAFPDGVVATGVPVHPTPLYEALAALAIAVVLSRLGRRLTGPTVFGWYLALSGVARLLVETVRINDPVLLGLTPPQLWSIVSIVAGVVIVLQPNGRYSVHADGTPPHARSSPERAGERPPDRRRRGETLTRT</sequence>
<comment type="caution">
    <text evidence="9">The sequence shown here is derived from an EMBL/GenBank/DDBJ whole genome shotgun (WGS) entry which is preliminary data.</text>
</comment>
<dbReference type="EC" id="2.5.1.145" evidence="7"/>
<comment type="catalytic activity">
    <reaction evidence="7">
        <text>L-cysteinyl-[prolipoprotein] + a 1,2-diacyl-sn-glycero-3-phospho-(1'-sn-glycerol) = an S-1,2-diacyl-sn-glyceryl-L-cysteinyl-[prolipoprotein] + sn-glycerol 1-phosphate + H(+)</text>
        <dbReference type="Rhea" id="RHEA:56712"/>
        <dbReference type="Rhea" id="RHEA-COMP:14679"/>
        <dbReference type="Rhea" id="RHEA-COMP:14680"/>
        <dbReference type="ChEBI" id="CHEBI:15378"/>
        <dbReference type="ChEBI" id="CHEBI:29950"/>
        <dbReference type="ChEBI" id="CHEBI:57685"/>
        <dbReference type="ChEBI" id="CHEBI:64716"/>
        <dbReference type="ChEBI" id="CHEBI:140658"/>
        <dbReference type="EC" id="2.5.1.145"/>
    </reaction>
</comment>
<comment type="similarity">
    <text evidence="1 7">Belongs to the Lgt family.</text>
</comment>
<dbReference type="AlphaFoldDB" id="A0A7Y0LWK5"/>
<evidence type="ECO:0000313" key="9">
    <source>
        <dbReference type="EMBL" id="NMR19493.1"/>
    </source>
</evidence>
<dbReference type="Proteomes" id="UP000562124">
    <property type="component" value="Unassembled WGS sequence"/>
</dbReference>
<evidence type="ECO:0000256" key="2">
    <source>
        <dbReference type="ARBA" id="ARBA00022475"/>
    </source>
</evidence>
<dbReference type="HAMAP" id="MF_01147">
    <property type="entry name" value="Lgt"/>
    <property type="match status" value="1"/>
</dbReference>
<comment type="subcellular location">
    <subcellularLocation>
        <location evidence="7">Cell membrane</location>
        <topology evidence="7">Multi-pass membrane protein</topology>
    </subcellularLocation>
</comment>
<keyword evidence="3 7" id="KW-0808">Transferase</keyword>
<evidence type="ECO:0000256" key="1">
    <source>
        <dbReference type="ARBA" id="ARBA00007150"/>
    </source>
</evidence>
<feature type="transmembrane region" description="Helical" evidence="7">
    <location>
        <begin position="44"/>
        <end position="65"/>
    </location>
</feature>
<comment type="pathway">
    <text evidence="7">Protein modification; lipoprotein biosynthesis (diacylglyceryl transfer).</text>
</comment>
<feature type="transmembrane region" description="Helical" evidence="7">
    <location>
        <begin position="13"/>
        <end position="32"/>
    </location>
</feature>
<name>A0A7Y0LWK5_CELFI</name>
<dbReference type="Pfam" id="PF01790">
    <property type="entry name" value="LGT"/>
    <property type="match status" value="1"/>
</dbReference>
<keyword evidence="4 7" id="KW-0812">Transmembrane</keyword>
<gene>
    <name evidence="7" type="primary">lgt</name>
    <name evidence="9" type="ORF">HIR71_04525</name>
</gene>
<dbReference type="UniPathway" id="UPA00664"/>
<organism evidence="9 10">
    <name type="scientific">Cellulomonas fimi</name>
    <dbReference type="NCBI Taxonomy" id="1708"/>
    <lineage>
        <taxon>Bacteria</taxon>
        <taxon>Bacillati</taxon>
        <taxon>Actinomycetota</taxon>
        <taxon>Actinomycetes</taxon>
        <taxon>Micrococcales</taxon>
        <taxon>Cellulomonadaceae</taxon>
        <taxon>Cellulomonas</taxon>
    </lineage>
</organism>
<keyword evidence="6 7" id="KW-0472">Membrane</keyword>
<dbReference type="GO" id="GO:0005886">
    <property type="term" value="C:plasma membrane"/>
    <property type="evidence" value="ECO:0007669"/>
    <property type="project" value="UniProtKB-SubCell"/>
</dbReference>
<evidence type="ECO:0000256" key="8">
    <source>
        <dbReference type="SAM" id="MobiDB-lite"/>
    </source>
</evidence>
<evidence type="ECO:0000256" key="4">
    <source>
        <dbReference type="ARBA" id="ARBA00022692"/>
    </source>
</evidence>
<keyword evidence="9" id="KW-0449">Lipoprotein</keyword>
<feature type="transmembrane region" description="Helical" evidence="7">
    <location>
        <begin position="216"/>
        <end position="236"/>
    </location>
</feature>
<keyword evidence="10" id="KW-1185">Reference proteome</keyword>
<evidence type="ECO:0000256" key="3">
    <source>
        <dbReference type="ARBA" id="ARBA00022679"/>
    </source>
</evidence>
<dbReference type="InterPro" id="IPR001640">
    <property type="entry name" value="Lgt"/>
</dbReference>
<keyword evidence="2 7" id="KW-1003">Cell membrane</keyword>
<accession>A0A7Y0LWK5</accession>
<dbReference type="PANTHER" id="PTHR30589:SF0">
    <property type="entry name" value="PHOSPHATIDYLGLYCEROL--PROLIPOPROTEIN DIACYLGLYCERYL TRANSFERASE"/>
    <property type="match status" value="1"/>
</dbReference>
<feature type="transmembrane region" description="Helical" evidence="7">
    <location>
        <begin position="106"/>
        <end position="132"/>
    </location>
</feature>
<feature type="region of interest" description="Disordered" evidence="8">
    <location>
        <begin position="245"/>
        <end position="277"/>
    </location>
</feature>
<dbReference type="PANTHER" id="PTHR30589">
    <property type="entry name" value="PROLIPOPROTEIN DIACYLGLYCERYL TRANSFERASE"/>
    <property type="match status" value="1"/>
</dbReference>
<evidence type="ECO:0000256" key="7">
    <source>
        <dbReference type="HAMAP-Rule" id="MF_01147"/>
    </source>
</evidence>
<dbReference type="GO" id="GO:0042158">
    <property type="term" value="P:lipoprotein biosynthetic process"/>
    <property type="evidence" value="ECO:0007669"/>
    <property type="project" value="UniProtKB-UniRule"/>
</dbReference>